<evidence type="ECO:0000313" key="3">
    <source>
        <dbReference type="Proteomes" id="UP001157133"/>
    </source>
</evidence>
<dbReference type="PANTHER" id="PTHR33169">
    <property type="entry name" value="PADR-FAMILY TRANSCRIPTIONAL REGULATOR"/>
    <property type="match status" value="1"/>
</dbReference>
<evidence type="ECO:0000313" key="2">
    <source>
        <dbReference type="EMBL" id="GLX82690.1"/>
    </source>
</evidence>
<dbReference type="InterPro" id="IPR005149">
    <property type="entry name" value="Tscrpt_reg_PadR_N"/>
</dbReference>
<dbReference type="Pfam" id="PF03551">
    <property type="entry name" value="PadR"/>
    <property type="match status" value="1"/>
</dbReference>
<dbReference type="SUPFAM" id="SSF46785">
    <property type="entry name" value="Winged helix' DNA-binding domain"/>
    <property type="match status" value="1"/>
</dbReference>
<keyword evidence="3" id="KW-1185">Reference proteome</keyword>
<dbReference type="PANTHER" id="PTHR33169:SF14">
    <property type="entry name" value="TRANSCRIPTIONAL REGULATOR RV3488"/>
    <property type="match status" value="1"/>
</dbReference>
<dbReference type="Proteomes" id="UP001157133">
    <property type="component" value="Unassembled WGS sequence"/>
</dbReference>
<organism evidence="2 3">
    <name type="scientific">Thalassotalea eurytherma</name>
    <dbReference type="NCBI Taxonomy" id="1144278"/>
    <lineage>
        <taxon>Bacteria</taxon>
        <taxon>Pseudomonadati</taxon>
        <taxon>Pseudomonadota</taxon>
        <taxon>Gammaproteobacteria</taxon>
        <taxon>Alteromonadales</taxon>
        <taxon>Colwelliaceae</taxon>
        <taxon>Thalassotalea</taxon>
    </lineage>
</organism>
<dbReference type="EMBL" id="BSSU01000010">
    <property type="protein sequence ID" value="GLX82690.1"/>
    <property type="molecule type" value="Genomic_DNA"/>
</dbReference>
<dbReference type="Gene3D" id="1.10.10.10">
    <property type="entry name" value="Winged helix-like DNA-binding domain superfamily/Winged helix DNA-binding domain"/>
    <property type="match status" value="1"/>
</dbReference>
<gene>
    <name evidence="2" type="ORF">theurythT_21420</name>
</gene>
<proteinExistence type="predicted"/>
<dbReference type="InterPro" id="IPR036388">
    <property type="entry name" value="WH-like_DNA-bd_sf"/>
</dbReference>
<feature type="domain" description="Transcription regulator PadR N-terminal" evidence="1">
    <location>
        <begin position="16"/>
        <end position="88"/>
    </location>
</feature>
<accession>A0ABQ6H7F1</accession>
<dbReference type="InterPro" id="IPR052509">
    <property type="entry name" value="Metal_resp_DNA-bind_regulator"/>
</dbReference>
<evidence type="ECO:0000259" key="1">
    <source>
        <dbReference type="Pfam" id="PF03551"/>
    </source>
</evidence>
<comment type="caution">
    <text evidence="2">The sequence shown here is derived from an EMBL/GenBank/DDBJ whole genome shotgun (WGS) entry which is preliminary data.</text>
</comment>
<sequence>MDLPKDMVAASATPLILAILNNADSYGYDIIAQVKGLSDGEMQWADGMLYPIMHRLEKKELITSYWGQSETGRKRKYYQITSIGQESLISLTNNWRKLNDMLQNLVGENNV</sequence>
<dbReference type="InterPro" id="IPR036390">
    <property type="entry name" value="WH_DNA-bd_sf"/>
</dbReference>
<reference evidence="2 3" key="1">
    <citation type="submission" date="2023-03" db="EMBL/GenBank/DDBJ databases">
        <title>Draft genome sequence of Thalassotalea eurytherma JCM 18482T.</title>
        <authorList>
            <person name="Sawabe T."/>
        </authorList>
    </citation>
    <scope>NUCLEOTIDE SEQUENCE [LARGE SCALE GENOMIC DNA]</scope>
    <source>
        <strain evidence="2 3">JCM 18482</strain>
    </source>
</reference>
<dbReference type="RefSeq" id="WP_284208061.1">
    <property type="nucleotide sequence ID" value="NZ_BSSU01000010.1"/>
</dbReference>
<protein>
    <submittedName>
        <fullName evidence="2">PadR family transcriptional regulator</fullName>
    </submittedName>
</protein>
<name>A0ABQ6H7F1_9GAMM</name>